<name>A0A7S9STZ8_9VIRU</name>
<accession>A0A7S9STZ8</accession>
<dbReference type="EMBL" id="MW030567">
    <property type="protein sequence ID" value="QPI16496.1"/>
    <property type="molecule type" value="Genomic_DNA"/>
</dbReference>
<protein>
    <submittedName>
        <fullName evidence="1">Uncharacterized protein</fullName>
    </submittedName>
</protein>
<reference evidence="1" key="1">
    <citation type="submission" date="2020-08" db="EMBL/GenBank/DDBJ databases">
        <title>Bridging the membrane lipid divide: bacteria of the FCB group superphylum have the potential to synthesize archaeal ether lipids.</title>
        <authorList>
            <person name="Villanueva L."/>
            <person name="von Meijenfeldt F.A.B."/>
            <person name="Westbye A.B."/>
            <person name="Yadav S."/>
            <person name="Hopmans E.C."/>
            <person name="Dutilh B.E."/>
            <person name="Sinninghe Damste J.S."/>
        </authorList>
    </citation>
    <scope>NUCLEOTIDE SEQUENCE</scope>
    <source>
        <strain evidence="1">NIOZ-UU157</strain>
    </source>
</reference>
<organism evidence="1">
    <name type="scientific">Virus NIOZ-UU157</name>
    <dbReference type="NCBI Taxonomy" id="2763269"/>
    <lineage>
        <taxon>Viruses</taxon>
    </lineage>
</organism>
<proteinExistence type="predicted"/>
<evidence type="ECO:0000313" key="1">
    <source>
        <dbReference type="EMBL" id="QPI16496.1"/>
    </source>
</evidence>
<sequence>MGINSTEVSYGFGQLGSAFNDGTAVMTPPTGKVFVAITMLADTTFDTSGGLVADNDGGNGLEYIGTGTAAHDTVLSPDLGQSGAGGVVVDVSNTFPAGMTIYGRWTSINPASGSFVAYIGN</sequence>
<gene>
    <name evidence="1" type="ORF">NIOZUU157_00395</name>
</gene>